<keyword evidence="2" id="KW-1185">Reference proteome</keyword>
<protein>
    <submittedName>
        <fullName evidence="1">Uncharacterized protein</fullName>
    </submittedName>
</protein>
<accession>C7H985</accession>
<comment type="caution">
    <text evidence="1">The sequence shown here is derived from an EMBL/GenBank/DDBJ whole genome shotgun (WGS) entry which is preliminary data.</text>
</comment>
<proteinExistence type="predicted"/>
<dbReference type="AlphaFoldDB" id="C7H985"/>
<organism evidence="1 2">
    <name type="scientific">Faecalibacterium duncaniae (strain DSM 17677 / JCM 31915 / A2-165)</name>
    <name type="common">Faecalibacterium prausnitzii</name>
    <dbReference type="NCBI Taxonomy" id="411483"/>
    <lineage>
        <taxon>Bacteria</taxon>
        <taxon>Bacillati</taxon>
        <taxon>Bacillota</taxon>
        <taxon>Clostridia</taxon>
        <taxon>Eubacteriales</taxon>
        <taxon>Oscillospiraceae</taxon>
        <taxon>Faecalibacterium</taxon>
    </lineage>
</organism>
<gene>
    <name evidence="1" type="ORF">FAEPRAA2165_02882</name>
</gene>
<dbReference type="EMBL" id="ACOP02000075">
    <property type="protein sequence ID" value="EEU95622.1"/>
    <property type="molecule type" value="Genomic_DNA"/>
</dbReference>
<dbReference type="HOGENOM" id="CLU_3310069_0_0_9"/>
<evidence type="ECO:0000313" key="1">
    <source>
        <dbReference type="EMBL" id="EEU95622.1"/>
    </source>
</evidence>
<dbReference type="STRING" id="411483.FAEPRAA2165_02882"/>
<dbReference type="Proteomes" id="UP000004619">
    <property type="component" value="Unassembled WGS sequence"/>
</dbReference>
<reference evidence="1" key="1">
    <citation type="submission" date="2009-08" db="EMBL/GenBank/DDBJ databases">
        <authorList>
            <person name="Weinstock G."/>
            <person name="Sodergren E."/>
            <person name="Clifton S."/>
            <person name="Fulton L."/>
            <person name="Fulton B."/>
            <person name="Courtney L."/>
            <person name="Fronick C."/>
            <person name="Harrison M."/>
            <person name="Strong C."/>
            <person name="Farmer C."/>
            <person name="Delahaunty K."/>
            <person name="Markovic C."/>
            <person name="Hall O."/>
            <person name="Minx P."/>
            <person name="Tomlinson C."/>
            <person name="Mitreva M."/>
            <person name="Nelson J."/>
            <person name="Hou S."/>
            <person name="Wollam A."/>
            <person name="Pepin K.H."/>
            <person name="Johnson M."/>
            <person name="Bhonagiri V."/>
            <person name="Nash W.E."/>
            <person name="Warren W."/>
            <person name="Chinwalla A."/>
            <person name="Mardis E.R."/>
            <person name="Wilson R.K."/>
        </authorList>
    </citation>
    <scope>NUCLEOTIDE SEQUENCE [LARGE SCALE GENOMIC DNA]</scope>
    <source>
        <strain evidence="1">A2-165</strain>
    </source>
</reference>
<sequence length="39" mass="4578">MLRAGRECGTLFPVSAHRAFSLRLIDSKGKKHYTYYKYL</sequence>
<name>C7H985_FAED2</name>
<evidence type="ECO:0000313" key="2">
    <source>
        <dbReference type="Proteomes" id="UP000004619"/>
    </source>
</evidence>